<accession>A0A5J5CXK9</accession>
<dbReference type="GO" id="GO:0004445">
    <property type="term" value="F:inositol-polyphosphate 5-phosphatase activity"/>
    <property type="evidence" value="ECO:0007669"/>
    <property type="project" value="InterPro"/>
</dbReference>
<feature type="compositionally biased region" description="Low complexity" evidence="1">
    <location>
        <begin position="150"/>
        <end position="167"/>
    </location>
</feature>
<evidence type="ECO:0000313" key="3">
    <source>
        <dbReference type="Proteomes" id="UP000327493"/>
    </source>
</evidence>
<feature type="compositionally biased region" description="Basic and acidic residues" evidence="1">
    <location>
        <begin position="62"/>
        <end position="78"/>
    </location>
</feature>
<dbReference type="EMBL" id="VOFY01000017">
    <property type="protein sequence ID" value="KAA8584051.1"/>
    <property type="molecule type" value="Genomic_DNA"/>
</dbReference>
<name>A0A5J5CXK9_9PERO</name>
<comment type="caution">
    <text evidence="2">The sequence shown here is derived from an EMBL/GenBank/DDBJ whole genome shotgun (WGS) entry which is preliminary data.</text>
</comment>
<dbReference type="InterPro" id="IPR039737">
    <property type="entry name" value="INPP5A"/>
</dbReference>
<evidence type="ECO:0000313" key="2">
    <source>
        <dbReference type="EMBL" id="KAA8584051.1"/>
    </source>
</evidence>
<feature type="region of interest" description="Disordered" evidence="1">
    <location>
        <begin position="190"/>
        <end position="210"/>
    </location>
</feature>
<feature type="region of interest" description="Disordered" evidence="1">
    <location>
        <begin position="150"/>
        <end position="175"/>
    </location>
</feature>
<organism evidence="2 3">
    <name type="scientific">Etheostoma spectabile</name>
    <name type="common">orangethroat darter</name>
    <dbReference type="NCBI Taxonomy" id="54343"/>
    <lineage>
        <taxon>Eukaryota</taxon>
        <taxon>Metazoa</taxon>
        <taxon>Chordata</taxon>
        <taxon>Craniata</taxon>
        <taxon>Vertebrata</taxon>
        <taxon>Euteleostomi</taxon>
        <taxon>Actinopterygii</taxon>
        <taxon>Neopterygii</taxon>
        <taxon>Teleostei</taxon>
        <taxon>Neoteleostei</taxon>
        <taxon>Acanthomorphata</taxon>
        <taxon>Eupercaria</taxon>
        <taxon>Perciformes</taxon>
        <taxon>Percoidei</taxon>
        <taxon>Percidae</taxon>
        <taxon>Etheostomatinae</taxon>
        <taxon>Etheostoma</taxon>
    </lineage>
</organism>
<feature type="compositionally biased region" description="Basic and acidic residues" evidence="1">
    <location>
        <begin position="88"/>
        <end position="102"/>
    </location>
</feature>
<evidence type="ECO:0000256" key="1">
    <source>
        <dbReference type="SAM" id="MobiDB-lite"/>
    </source>
</evidence>
<feature type="region of interest" description="Disordered" evidence="1">
    <location>
        <begin position="49"/>
        <end position="102"/>
    </location>
</feature>
<proteinExistence type="predicted"/>
<reference evidence="2 3" key="1">
    <citation type="submission" date="2019-08" db="EMBL/GenBank/DDBJ databases">
        <title>A chromosome-level genome assembly, high-density linkage maps, and genome scans reveal the genomic architecture of hybrid incompatibilities underlying speciation via character displacement in darters (Percidae: Etheostominae).</title>
        <authorList>
            <person name="Moran R.L."/>
            <person name="Catchen J.M."/>
            <person name="Fuller R.C."/>
        </authorList>
    </citation>
    <scope>NUCLEOTIDE SEQUENCE [LARGE SCALE GENOMIC DNA]</scope>
    <source>
        <strain evidence="2">EspeVRDwgs_2016</strain>
        <tissue evidence="2">Muscle</tissue>
    </source>
</reference>
<dbReference type="AlphaFoldDB" id="A0A5J5CXK9"/>
<sequence>MQSPGRGPNSSPSAPERGALGSFYFIHDSLKNVHQFDFKAKKFKKVVGKETYSETLESTPSLEKEKFPQDYFPEDKQSKPQNKPGMAQRERDEGSDVERKEVRSPINKVALSELLMTSWWEGLPPFITVMGGDAIADLCTVSQCHPEPCDLLPSPSDSNPSSPLTDSQPSPSGLCEGVVVVIDGAHTERDRVSSIAEPSLDSVPQKSAGI</sequence>
<keyword evidence="3" id="KW-1185">Reference proteome</keyword>
<protein>
    <submittedName>
        <fullName evidence="2">Uncharacterized protein</fullName>
    </submittedName>
</protein>
<dbReference type="PANTHER" id="PTHR12997:SF10">
    <property type="entry name" value="INOSITOL-POLYPHOSPHATE 5-PHOSPHATASE"/>
    <property type="match status" value="1"/>
</dbReference>
<dbReference type="Proteomes" id="UP000327493">
    <property type="component" value="Chromosome 17"/>
</dbReference>
<gene>
    <name evidence="2" type="ORF">FQN60_015259</name>
</gene>
<dbReference type="PANTHER" id="PTHR12997">
    <property type="entry name" value="TYPE I INOSITOL-1,4,5-TRISPHOSPHATE 5-PHOSPHATASE"/>
    <property type="match status" value="1"/>
</dbReference>